<dbReference type="Pfam" id="PF07350">
    <property type="entry name" value="Gig2-like"/>
    <property type="match status" value="1"/>
</dbReference>
<accession>A0A139IR59</accession>
<organism evidence="2 3">
    <name type="scientific">Pseudocercospora musae</name>
    <dbReference type="NCBI Taxonomy" id="113226"/>
    <lineage>
        <taxon>Eukaryota</taxon>
        <taxon>Fungi</taxon>
        <taxon>Dikarya</taxon>
        <taxon>Ascomycota</taxon>
        <taxon>Pezizomycotina</taxon>
        <taxon>Dothideomycetes</taxon>
        <taxon>Dothideomycetidae</taxon>
        <taxon>Mycosphaerellales</taxon>
        <taxon>Mycosphaerellaceae</taxon>
        <taxon>Pseudocercospora</taxon>
    </lineage>
</organism>
<feature type="compositionally biased region" description="Basic and acidic residues" evidence="1">
    <location>
        <begin position="813"/>
        <end position="825"/>
    </location>
</feature>
<name>A0A139IR59_9PEZI</name>
<dbReference type="Gene3D" id="2.60.120.330">
    <property type="entry name" value="B-lactam Antibiotic, Isopenicillin N Synthase, Chain"/>
    <property type="match status" value="1"/>
</dbReference>
<comment type="caution">
    <text evidence="2">The sequence shown here is derived from an EMBL/GenBank/DDBJ whole genome shotgun (WGS) entry which is preliminary data.</text>
</comment>
<feature type="region of interest" description="Disordered" evidence="1">
    <location>
        <begin position="787"/>
        <end position="854"/>
    </location>
</feature>
<evidence type="ECO:0000256" key="1">
    <source>
        <dbReference type="SAM" id="MobiDB-lite"/>
    </source>
</evidence>
<dbReference type="OrthoDB" id="8249012at2759"/>
<reference evidence="2 3" key="1">
    <citation type="submission" date="2015-07" db="EMBL/GenBank/DDBJ databases">
        <title>Comparative genomics of the Sigatoka disease complex on banana suggests a link between parallel evolutionary changes in Pseudocercospora fijiensis and Pseudocercospora eumusae and increased virulence on the banana host.</title>
        <authorList>
            <person name="Chang T.-C."/>
            <person name="Salvucci A."/>
            <person name="Crous P.W."/>
            <person name="Stergiopoulos I."/>
        </authorList>
    </citation>
    <scope>NUCLEOTIDE SEQUENCE [LARGE SCALE GENOMIC DNA]</scope>
    <source>
        <strain evidence="2 3">CBS 116634</strain>
    </source>
</reference>
<sequence>MPTTSSSLIAIIAKLLWSFVPRRPPPLTWVTVDLLRFLSGSQKTICLLLVLGILAYCLDHLSLRMASTIRATVRGSRKGLQSWQQACAQKSRTAASASAQKREGDISDAFASLSGIEFKPLEPRFAELKSRLIAGHEEELHDSWNRLLASLGEEIPLIAERGPRIVPEIDFNDIDHASDDFRAEHRKRGVAVIRNVIPEQEALALKKELREYIQANPHTKAFPPESPQVYELYWSPSQIKARSHPNLIKAQSFLMEFWHSKDPTAPVSSSHPVIYADRLRMRLPGDAKFALGPHVDGGSCERWEYNGYGRGRVYDKIFEGKWEEYDPWESSCRLSVVSDLYQGVGACSMFRMFQGWLSMSSTGPFEGTLLVNPLLSRATAYYLLRPFFSPKRPARDPTAENYEEAFLSPTNWTLSKDQDSWLQGATPGHGQELRAQLHPHLNLPSSMVHVPRVNPGDYVSWHCDTIHAVDQVHSGKSDSSVLYIPACPLTVSNAKFAARQREAFLAGYPCPDFGGGKGENEHIGRPGVEEVRKVNPIEGMRAFGLKEWDSSEPGLTKGQQEAMNAANKTLGFTAIVDSWYPGCLAFVTANGFIILAAARTFSCTCSTTRFIQPGLSSTNNRTVSHVGLERFRVVTSKSASTLFEAMADLNHLVGACACERNYYNIIFPSESASLAQVFFDNSNTSRRATAAPVTAWLRVPLDWYSSATFAQFPDESHASIKRTFHTPASNRLLPPTRRQFCGYCGTTLTAYNEAQRARGFGGRDDTLDVTLSSLLDESLDRLESLNIMPDSDSDEDSVRSPTEGLVRGGAIDNEDHIPSNEERPGGIDAPPAGATTVPVRPSQRGVAAPHRMQSRGVPYFEEMIEHSRLGRIKRQRGGHTSRDGTSRVQWEIVEIGGEEPTSNATATEPSGSKRQRLDI</sequence>
<dbReference type="AlphaFoldDB" id="A0A139IR59"/>
<dbReference type="EMBL" id="LFZO01000023">
    <property type="protein sequence ID" value="KXT17219.1"/>
    <property type="molecule type" value="Genomic_DNA"/>
</dbReference>
<feature type="region of interest" description="Disordered" evidence="1">
    <location>
        <begin position="871"/>
        <end position="919"/>
    </location>
</feature>
<dbReference type="STRING" id="113226.A0A139IR59"/>
<dbReference type="Proteomes" id="UP000073492">
    <property type="component" value="Unassembled WGS sequence"/>
</dbReference>
<evidence type="ECO:0008006" key="4">
    <source>
        <dbReference type="Google" id="ProtNLM"/>
    </source>
</evidence>
<evidence type="ECO:0000313" key="2">
    <source>
        <dbReference type="EMBL" id="KXT17219.1"/>
    </source>
</evidence>
<dbReference type="InterPro" id="IPR010856">
    <property type="entry name" value="Gig2-like"/>
</dbReference>
<dbReference type="Gene3D" id="3.90.1590.10">
    <property type="entry name" value="glutathione-dependent formaldehyde- activating enzyme (gfa)"/>
    <property type="match status" value="1"/>
</dbReference>
<dbReference type="SUPFAM" id="SSF51197">
    <property type="entry name" value="Clavaminate synthase-like"/>
    <property type="match status" value="1"/>
</dbReference>
<feature type="compositionally biased region" description="Polar residues" evidence="1">
    <location>
        <begin position="900"/>
        <end position="912"/>
    </location>
</feature>
<proteinExistence type="predicted"/>
<evidence type="ECO:0000313" key="3">
    <source>
        <dbReference type="Proteomes" id="UP000073492"/>
    </source>
</evidence>
<gene>
    <name evidence="2" type="ORF">AC579_5782</name>
</gene>
<keyword evidence="3" id="KW-1185">Reference proteome</keyword>
<dbReference type="PANTHER" id="PTHR30613:SF1">
    <property type="entry name" value="DUF1479 DOMAIN PROTEIN (AFU_ORTHOLOGUE AFUA_5G09280)"/>
    <property type="match status" value="1"/>
</dbReference>
<dbReference type="PANTHER" id="PTHR30613">
    <property type="entry name" value="UNCHARACTERIZED PROTEIN YBIU-RELATED"/>
    <property type="match status" value="1"/>
</dbReference>
<dbReference type="InterPro" id="IPR027443">
    <property type="entry name" value="IPNS-like_sf"/>
</dbReference>
<protein>
    <recommendedName>
        <fullName evidence="4">DUF1479 domain protein</fullName>
    </recommendedName>
</protein>